<organism evidence="2 3">
    <name type="scientific">Emericellopsis atlantica</name>
    <dbReference type="NCBI Taxonomy" id="2614577"/>
    <lineage>
        <taxon>Eukaryota</taxon>
        <taxon>Fungi</taxon>
        <taxon>Dikarya</taxon>
        <taxon>Ascomycota</taxon>
        <taxon>Pezizomycotina</taxon>
        <taxon>Sordariomycetes</taxon>
        <taxon>Hypocreomycetidae</taxon>
        <taxon>Hypocreales</taxon>
        <taxon>Bionectriaceae</taxon>
        <taxon>Emericellopsis</taxon>
    </lineage>
</organism>
<evidence type="ECO:0000256" key="1">
    <source>
        <dbReference type="ARBA" id="ARBA00023242"/>
    </source>
</evidence>
<dbReference type="AlphaFoldDB" id="A0A9P7ZK89"/>
<dbReference type="PANTHER" id="PTHR37540:SF5">
    <property type="entry name" value="TRANSCRIPTION FACTOR DOMAIN-CONTAINING PROTEIN"/>
    <property type="match status" value="1"/>
</dbReference>
<keyword evidence="1" id="KW-0539">Nucleus</keyword>
<gene>
    <name evidence="2" type="ORF">F5Z01DRAFT_175790</name>
</gene>
<evidence type="ECO:0000313" key="2">
    <source>
        <dbReference type="EMBL" id="KAG9253145.1"/>
    </source>
</evidence>
<dbReference type="PANTHER" id="PTHR37540">
    <property type="entry name" value="TRANSCRIPTION FACTOR (ACR-2), PUTATIVE-RELATED-RELATED"/>
    <property type="match status" value="1"/>
</dbReference>
<dbReference type="GeneID" id="70288851"/>
<dbReference type="OrthoDB" id="3469225at2759"/>
<name>A0A9P7ZK89_9HYPO</name>
<evidence type="ECO:0008006" key="4">
    <source>
        <dbReference type="Google" id="ProtNLM"/>
    </source>
</evidence>
<dbReference type="Proteomes" id="UP000887229">
    <property type="component" value="Unassembled WGS sequence"/>
</dbReference>
<dbReference type="InterPro" id="IPR021858">
    <property type="entry name" value="Fun_TF"/>
</dbReference>
<dbReference type="Pfam" id="PF11951">
    <property type="entry name" value="Fungal_trans_2"/>
    <property type="match status" value="1"/>
</dbReference>
<dbReference type="RefSeq" id="XP_046117069.1">
    <property type="nucleotide sequence ID" value="XM_046257948.1"/>
</dbReference>
<comment type="caution">
    <text evidence="2">The sequence shown here is derived from an EMBL/GenBank/DDBJ whole genome shotgun (WGS) entry which is preliminary data.</text>
</comment>
<accession>A0A9P7ZK89</accession>
<dbReference type="EMBL" id="MU251259">
    <property type="protein sequence ID" value="KAG9253145.1"/>
    <property type="molecule type" value="Genomic_DNA"/>
</dbReference>
<protein>
    <recommendedName>
        <fullName evidence="4">Tachykinin family protein</fullName>
    </recommendedName>
</protein>
<proteinExistence type="predicted"/>
<reference evidence="2" key="1">
    <citation type="journal article" date="2021" name="IMA Fungus">
        <title>Genomic characterization of three marine fungi, including Emericellopsis atlantica sp. nov. with signatures of a generalist lifestyle and marine biomass degradation.</title>
        <authorList>
            <person name="Hagestad O.C."/>
            <person name="Hou L."/>
            <person name="Andersen J.H."/>
            <person name="Hansen E.H."/>
            <person name="Altermark B."/>
            <person name="Li C."/>
            <person name="Kuhnert E."/>
            <person name="Cox R.J."/>
            <person name="Crous P.W."/>
            <person name="Spatafora J.W."/>
            <person name="Lail K."/>
            <person name="Amirebrahimi M."/>
            <person name="Lipzen A."/>
            <person name="Pangilinan J."/>
            <person name="Andreopoulos W."/>
            <person name="Hayes R.D."/>
            <person name="Ng V."/>
            <person name="Grigoriev I.V."/>
            <person name="Jackson S.A."/>
            <person name="Sutton T.D.S."/>
            <person name="Dobson A.D.W."/>
            <person name="Rama T."/>
        </authorList>
    </citation>
    <scope>NUCLEOTIDE SEQUENCE</scope>
    <source>
        <strain evidence="2">TS7</strain>
    </source>
</reference>
<evidence type="ECO:0000313" key="3">
    <source>
        <dbReference type="Proteomes" id="UP000887229"/>
    </source>
</evidence>
<keyword evidence="3" id="KW-1185">Reference proteome</keyword>
<sequence length="447" mass="49046">MPASRKKTTKGIFRTKQGPAVARQARHPAGASQHRPALQFVNVDHPELVKDRATQRRIRRHVMLNVGQSRKKGTHRGIITRSSLPQTPSHWGEVKVCSNFERLFRAMDAVSHGLLSITLGGSMAKTRRQGMPLSEMQQYTDSLGLVQQSITHKTASAANRDLVIGTVTCLAYFDLQTHNLEGWTVHMRGLESIVALHGGVEALQSHLALRQSLFLVDVLGSLICDTPPRFPQLHCPAAPVYCGGTDDSLACLIDRAIQSASNLASLLNGLPRCSAEQMALDLMIPVCQLAHDALSLPRLEQDSHGEGKGFLASSGRRLSAVAELVRISTLAMLSTVITTTSEDDLFCATPRRRQGYARDLLARTEDGDWAGRELTKLWVMVIQALMETGPTRVLFLDDIIETMELLSLHSWEDVMSGLRQVAWTAPAAAKEMACLKGDIEARLGTEK</sequence>